<keyword evidence="1" id="KW-1133">Transmembrane helix</keyword>
<evidence type="ECO:0000313" key="2">
    <source>
        <dbReference type="EMBL" id="AIE90274.1"/>
    </source>
</evidence>
<feature type="transmembrane region" description="Helical" evidence="1">
    <location>
        <begin position="113"/>
        <end position="132"/>
    </location>
</feature>
<organism evidence="2">
    <name type="scientific">uncultured marine group II/III euryarchaeote AD1000_01_G07</name>
    <dbReference type="NCBI Taxonomy" id="1457698"/>
    <lineage>
        <taxon>Archaea</taxon>
        <taxon>Methanobacteriati</taxon>
        <taxon>Methanobacteriota</taxon>
        <taxon>environmental samples</taxon>
    </lineage>
</organism>
<protein>
    <submittedName>
        <fullName evidence="2">Uncharacterized protein</fullName>
    </submittedName>
</protein>
<feature type="transmembrane region" description="Helical" evidence="1">
    <location>
        <begin position="48"/>
        <end position="71"/>
    </location>
</feature>
<dbReference type="AlphaFoldDB" id="A0A075FG56"/>
<dbReference type="EMBL" id="KF900303">
    <property type="protein sequence ID" value="AIE90274.1"/>
    <property type="molecule type" value="Genomic_DNA"/>
</dbReference>
<feature type="transmembrane region" description="Helical" evidence="1">
    <location>
        <begin position="83"/>
        <end position="107"/>
    </location>
</feature>
<name>A0A075FG56_9EURY</name>
<reference evidence="2" key="1">
    <citation type="journal article" date="2014" name="Genome Biol. Evol.">
        <title>Pangenome evidence for extensive interdomain horizontal transfer affecting lineage core and shell genes in uncultured planktonic thaumarchaeota and euryarchaeota.</title>
        <authorList>
            <person name="Deschamps P."/>
            <person name="Zivanovic Y."/>
            <person name="Moreira D."/>
            <person name="Rodriguez-Valera F."/>
            <person name="Lopez-Garcia P."/>
        </authorList>
    </citation>
    <scope>NUCLEOTIDE SEQUENCE</scope>
</reference>
<sequence>MVPENDRGDNAPSDKAWTIHAAIIGVNLGNMLFRGLELNPDNPDMGTIMGLAVLAAALPFQAVFFLIHSYIQEFENATDIEYVMLLKLSIICQVVSYLSLLGIAWLFYNTHQYIGIAFGSGAIIAIVLVRSATNQAATLRESAV</sequence>
<proteinExistence type="predicted"/>
<keyword evidence="1" id="KW-0812">Transmembrane</keyword>
<keyword evidence="1" id="KW-0472">Membrane</keyword>
<evidence type="ECO:0000256" key="1">
    <source>
        <dbReference type="SAM" id="Phobius"/>
    </source>
</evidence>
<accession>A0A075FG56</accession>